<evidence type="ECO:0000256" key="6">
    <source>
        <dbReference type="ARBA" id="ARBA00047604"/>
    </source>
</evidence>
<dbReference type="Proteomes" id="UP000678499">
    <property type="component" value="Unassembled WGS sequence"/>
</dbReference>
<feature type="transmembrane region" description="Helical" evidence="8">
    <location>
        <begin position="6"/>
        <end position="27"/>
    </location>
</feature>
<evidence type="ECO:0000256" key="8">
    <source>
        <dbReference type="SAM" id="Phobius"/>
    </source>
</evidence>
<keyword evidence="8" id="KW-1133">Transmembrane helix</keyword>
<dbReference type="PANTHER" id="PTHR31650">
    <property type="entry name" value="O-ACYLTRANSFERASE (WSD1-LIKE) FAMILY PROTEIN"/>
    <property type="match status" value="1"/>
</dbReference>
<evidence type="ECO:0000313" key="11">
    <source>
        <dbReference type="EMBL" id="CAD7272126.1"/>
    </source>
</evidence>
<dbReference type="InterPro" id="IPR009721">
    <property type="entry name" value="O-acyltransferase_WSD1_C"/>
</dbReference>
<gene>
    <name evidence="11" type="ORF">NMOB1V02_LOCUS75</name>
</gene>
<dbReference type="EMBL" id="OA882041">
    <property type="protein sequence ID" value="CAD7272126.1"/>
    <property type="molecule type" value="Genomic_DNA"/>
</dbReference>
<comment type="catalytic activity">
    <reaction evidence="7">
        <text>an acyl-CoA + a 1,2-diacyl-sn-glycerol = a triacyl-sn-glycerol + CoA</text>
        <dbReference type="Rhea" id="RHEA:10868"/>
        <dbReference type="ChEBI" id="CHEBI:17815"/>
        <dbReference type="ChEBI" id="CHEBI:57287"/>
        <dbReference type="ChEBI" id="CHEBI:58342"/>
        <dbReference type="ChEBI" id="CHEBI:64615"/>
        <dbReference type="EC" id="2.3.1.20"/>
    </reaction>
</comment>
<keyword evidence="12" id="KW-1185">Reference proteome</keyword>
<comment type="similarity">
    <text evidence="5">In the N-terminal section; belongs to the long-chain O-acyltransferase family.</text>
</comment>
<evidence type="ECO:0000259" key="10">
    <source>
        <dbReference type="Pfam" id="PF06974"/>
    </source>
</evidence>
<keyword evidence="8" id="KW-0472">Membrane</keyword>
<evidence type="ECO:0000313" key="12">
    <source>
        <dbReference type="Proteomes" id="UP000678499"/>
    </source>
</evidence>
<evidence type="ECO:0000256" key="7">
    <source>
        <dbReference type="ARBA" id="ARBA00048109"/>
    </source>
</evidence>
<dbReference type="GO" id="GO:0019432">
    <property type="term" value="P:triglyceride biosynthetic process"/>
    <property type="evidence" value="ECO:0007669"/>
    <property type="project" value="UniProtKB-UniPathway"/>
</dbReference>
<dbReference type="Pfam" id="PF03007">
    <property type="entry name" value="WS_DGAT_cat"/>
    <property type="match status" value="1"/>
</dbReference>
<dbReference type="UniPathway" id="UPA00282"/>
<keyword evidence="4" id="KW-0012">Acyltransferase</keyword>
<sequence>MVVTSVIGMAFAVLFMLVIVAPLWLLFSLIRLGVKLAVVKLLHKNKMELLRGMDAGFVYRHLDRPTNRLNFCSFVIIEGRPDLEAVRDRISAKMLDSKSKKDETRSRAKRLTQFVRRSMGYFFWDEEPDFAVEKHVRFATAEKKCKRCAEEYPGTLCFQNDQDLGTFIAGLSEKDFEKNFSPWEVLVVPRCRDDPETELQYAIVFRMHHVIADGVALVRSFLDCLVDEDIRTVDRRSSEGDLQSTVPSISLPKGDVGFRAMLRGFFNMPGMAMRIFTGPDNNALFGKPLTGKRVMCWSDPLPLTLLREVGKVQNQNVTINDVYMSSVTAALLKRTKYCSKPVKNGLEVCLPVPPTNDLKVSAIIPIGLYSCNCSGKKPVTGKSPVCNKCDPYWENCVGNRLTVVRVQLDSSSDTPAARLRATRERFALMKQSVDVAGSYVLGTYFMNVFPNPFLEPLIRNETSTLVASNLAGPDKCLHIAGQKCLRFVYWVPQTGDAGIGVSILSYNGQATLAVAADTAILPDYQEAESFLRDVVHEVRLLAGVARFPVSEDGCGRKYSPKYEAFIPTHLPHSHKNER</sequence>
<dbReference type="OrthoDB" id="619536at2759"/>
<dbReference type="Pfam" id="PF06974">
    <property type="entry name" value="WS_DGAT_C"/>
    <property type="match status" value="1"/>
</dbReference>
<organism evidence="11">
    <name type="scientific">Notodromas monacha</name>
    <dbReference type="NCBI Taxonomy" id="399045"/>
    <lineage>
        <taxon>Eukaryota</taxon>
        <taxon>Metazoa</taxon>
        <taxon>Ecdysozoa</taxon>
        <taxon>Arthropoda</taxon>
        <taxon>Crustacea</taxon>
        <taxon>Oligostraca</taxon>
        <taxon>Ostracoda</taxon>
        <taxon>Podocopa</taxon>
        <taxon>Podocopida</taxon>
        <taxon>Cypridocopina</taxon>
        <taxon>Cypridoidea</taxon>
        <taxon>Cyprididae</taxon>
        <taxon>Notodromas</taxon>
    </lineage>
</organism>
<proteinExistence type="inferred from homology"/>
<evidence type="ECO:0000256" key="5">
    <source>
        <dbReference type="ARBA" id="ARBA00024360"/>
    </source>
</evidence>
<dbReference type="AlphaFoldDB" id="A0A7R9BCS2"/>
<dbReference type="GO" id="GO:0004144">
    <property type="term" value="F:diacylglycerol O-acyltransferase activity"/>
    <property type="evidence" value="ECO:0007669"/>
    <property type="project" value="UniProtKB-EC"/>
</dbReference>
<feature type="domain" description="O-acyltransferase WSD1 C-terminal" evidence="10">
    <location>
        <begin position="398"/>
        <end position="526"/>
    </location>
</feature>
<accession>A0A7R9BCS2</accession>
<evidence type="ECO:0000256" key="3">
    <source>
        <dbReference type="ARBA" id="ARBA00022679"/>
    </source>
</evidence>
<comment type="pathway">
    <text evidence="1">Glycerolipid metabolism; triacylglycerol biosynthesis.</text>
</comment>
<dbReference type="GO" id="GO:0005886">
    <property type="term" value="C:plasma membrane"/>
    <property type="evidence" value="ECO:0007669"/>
    <property type="project" value="TreeGrafter"/>
</dbReference>
<evidence type="ECO:0000256" key="2">
    <source>
        <dbReference type="ARBA" id="ARBA00005189"/>
    </source>
</evidence>
<reference evidence="11" key="1">
    <citation type="submission" date="2020-11" db="EMBL/GenBank/DDBJ databases">
        <authorList>
            <person name="Tran Van P."/>
        </authorList>
    </citation>
    <scope>NUCLEOTIDE SEQUENCE</scope>
</reference>
<evidence type="ECO:0008006" key="13">
    <source>
        <dbReference type="Google" id="ProtNLM"/>
    </source>
</evidence>
<dbReference type="GO" id="GO:0047196">
    <property type="term" value="F:long-chain-alcohol O-fatty-acyltransferase activity"/>
    <property type="evidence" value="ECO:0007669"/>
    <property type="project" value="UniProtKB-EC"/>
</dbReference>
<keyword evidence="8" id="KW-0812">Transmembrane</keyword>
<dbReference type="InterPro" id="IPR045034">
    <property type="entry name" value="O-acyltransferase_WSD1-like"/>
</dbReference>
<dbReference type="InterPro" id="IPR004255">
    <property type="entry name" value="O-acyltransferase_WSD1_N"/>
</dbReference>
<comment type="catalytic activity">
    <reaction evidence="6">
        <text>a long chain fatty alcohol + a fatty acyl-CoA = a long-chain alcohol wax ester + CoA</text>
        <dbReference type="Rhea" id="RHEA:38443"/>
        <dbReference type="ChEBI" id="CHEBI:17135"/>
        <dbReference type="ChEBI" id="CHEBI:57287"/>
        <dbReference type="ChEBI" id="CHEBI:77636"/>
        <dbReference type="ChEBI" id="CHEBI:235323"/>
        <dbReference type="EC" id="2.3.1.75"/>
    </reaction>
</comment>
<dbReference type="EMBL" id="CAJPEX010000004">
    <property type="protein sequence ID" value="CAG0912278.1"/>
    <property type="molecule type" value="Genomic_DNA"/>
</dbReference>
<evidence type="ECO:0000256" key="1">
    <source>
        <dbReference type="ARBA" id="ARBA00004771"/>
    </source>
</evidence>
<dbReference type="PANTHER" id="PTHR31650:SF1">
    <property type="entry name" value="WAX ESTER SYNTHASE_DIACYLGLYCEROL ACYLTRANSFERASE 4-RELATED"/>
    <property type="match status" value="1"/>
</dbReference>
<protein>
    <recommendedName>
        <fullName evidence="13">Diacylglycerol O-acyltransferase</fullName>
    </recommendedName>
</protein>
<comment type="pathway">
    <text evidence="2">Lipid metabolism.</text>
</comment>
<keyword evidence="3" id="KW-0808">Transferase</keyword>
<name>A0A7R9BCS2_9CRUS</name>
<evidence type="ECO:0000256" key="4">
    <source>
        <dbReference type="ARBA" id="ARBA00023315"/>
    </source>
</evidence>
<feature type="domain" description="O-acyltransferase WSD1-like N-terminal" evidence="9">
    <location>
        <begin position="52"/>
        <end position="228"/>
    </location>
</feature>
<evidence type="ECO:0000259" key="9">
    <source>
        <dbReference type="Pfam" id="PF03007"/>
    </source>
</evidence>